<comment type="caution">
    <text evidence="3">The sequence shown here is derived from an EMBL/GenBank/DDBJ whole genome shotgun (WGS) entry which is preliminary data.</text>
</comment>
<dbReference type="CDD" id="cd00060">
    <property type="entry name" value="FHA"/>
    <property type="match status" value="1"/>
</dbReference>
<dbReference type="RefSeq" id="WP_068881276.1">
    <property type="nucleotide sequence ID" value="NZ_LNTU01000005.1"/>
</dbReference>
<dbReference type="Pfam" id="PF00498">
    <property type="entry name" value="FHA"/>
    <property type="match status" value="1"/>
</dbReference>
<feature type="region of interest" description="Disordered" evidence="1">
    <location>
        <begin position="157"/>
        <end position="189"/>
    </location>
</feature>
<dbReference type="InterPro" id="IPR000253">
    <property type="entry name" value="FHA_dom"/>
</dbReference>
<protein>
    <recommendedName>
        <fullName evidence="2">FHA domain-containing protein</fullName>
    </recommendedName>
</protein>
<name>A0A135HXL6_9HYPH</name>
<dbReference type="PROSITE" id="PS50006">
    <property type="entry name" value="FHA_DOMAIN"/>
    <property type="match status" value="1"/>
</dbReference>
<evidence type="ECO:0000256" key="1">
    <source>
        <dbReference type="SAM" id="MobiDB-lite"/>
    </source>
</evidence>
<proteinExistence type="predicted"/>
<feature type="domain" description="FHA" evidence="2">
    <location>
        <begin position="28"/>
        <end position="78"/>
    </location>
</feature>
<evidence type="ECO:0000259" key="2">
    <source>
        <dbReference type="PROSITE" id="PS50006"/>
    </source>
</evidence>
<evidence type="ECO:0000313" key="4">
    <source>
        <dbReference type="Proteomes" id="UP000070107"/>
    </source>
</evidence>
<organism evidence="3 4">
    <name type="scientific">Paramesorhizobium deserti</name>
    <dbReference type="NCBI Taxonomy" id="1494590"/>
    <lineage>
        <taxon>Bacteria</taxon>
        <taxon>Pseudomonadati</taxon>
        <taxon>Pseudomonadota</taxon>
        <taxon>Alphaproteobacteria</taxon>
        <taxon>Hyphomicrobiales</taxon>
        <taxon>Phyllobacteriaceae</taxon>
        <taxon>Paramesorhizobium</taxon>
    </lineage>
</organism>
<dbReference type="SMART" id="SM00240">
    <property type="entry name" value="FHA"/>
    <property type="match status" value="1"/>
</dbReference>
<dbReference type="EMBL" id="LNTU01000005">
    <property type="protein sequence ID" value="KXF77939.1"/>
    <property type="molecule type" value="Genomic_DNA"/>
</dbReference>
<reference evidence="3 4" key="1">
    <citation type="submission" date="2015-11" db="EMBL/GenBank/DDBJ databases">
        <title>Draft genome sequence of Paramesorhizobium deserti A-3-E, a strain highly resistant to diverse beta-lactam antibiotics.</title>
        <authorList>
            <person name="Lv R."/>
            <person name="Yang X."/>
            <person name="Fang N."/>
            <person name="Guo J."/>
            <person name="Luo X."/>
            <person name="Peng F."/>
            <person name="Yang R."/>
            <person name="Cui Y."/>
            <person name="Fang C."/>
            <person name="Song Y."/>
        </authorList>
    </citation>
    <scope>NUCLEOTIDE SEQUENCE [LARGE SCALE GENOMIC DNA]</scope>
    <source>
        <strain evidence="3 4">A-3-E</strain>
    </source>
</reference>
<keyword evidence="4" id="KW-1185">Reference proteome</keyword>
<evidence type="ECO:0000313" key="3">
    <source>
        <dbReference type="EMBL" id="KXF77939.1"/>
    </source>
</evidence>
<dbReference type="AlphaFoldDB" id="A0A135HXL6"/>
<gene>
    <name evidence="3" type="ORF">ATN84_24810</name>
</gene>
<dbReference type="Proteomes" id="UP000070107">
    <property type="component" value="Unassembled WGS sequence"/>
</dbReference>
<dbReference type="InterPro" id="IPR008984">
    <property type="entry name" value="SMAD_FHA_dom_sf"/>
</dbReference>
<sequence>MALRLELNPVKDPENMVRQRWYLEQGRRTLGRSAECDWQVPDPQCLVSKLHCLIEADRNGFVLHDKSANGSLVDGVLVREGDSVRLSHGTVIELSGLAFTVSVTGEMDPEFTDPDADIVLGDEHLTISSILADVAPSSPKSHGLRGCGDAWQEPVSDANAVPGSNGKPSLSRNVEIGWRGPPETTRDAVLPEDWNTHSDFISRFEHAPATRASIVLARNLKTDPSAHEAYEPALPAAAMPQAPHPDEPRQDAAPAAGPAPAADLLQQLEGLTECFEEACHDFFATFDLETPRALPSSDLLELPRDKAVPARLEATLSMLLALRIAVCGLIDEMGRTMEPSIVEARVDAMPGRVLWRSERTYWQAFKTHFERDGKRMSLRDVIREAMMRSLNDHTANNIRQERIPGGQVEAKLDK</sequence>
<feature type="region of interest" description="Disordered" evidence="1">
    <location>
        <begin position="238"/>
        <end position="258"/>
    </location>
</feature>
<dbReference type="SUPFAM" id="SSF49879">
    <property type="entry name" value="SMAD/FHA domain"/>
    <property type="match status" value="1"/>
</dbReference>
<dbReference type="OrthoDB" id="273564at2"/>
<accession>A0A135HXL6</accession>
<dbReference type="Gene3D" id="2.60.200.20">
    <property type="match status" value="1"/>
</dbReference>
<dbReference type="STRING" id="1494590.ATN84_24810"/>